<protein>
    <submittedName>
        <fullName evidence="5">PAS domain-containing protein</fullName>
    </submittedName>
</protein>
<evidence type="ECO:0000256" key="2">
    <source>
        <dbReference type="ARBA" id="ARBA00022643"/>
    </source>
</evidence>
<dbReference type="CDD" id="cd00130">
    <property type="entry name" value="PAS"/>
    <property type="match status" value="1"/>
</dbReference>
<dbReference type="PROSITE" id="PS50112">
    <property type="entry name" value="PAS"/>
    <property type="match status" value="1"/>
</dbReference>
<keyword evidence="2" id="KW-0288">FMN</keyword>
<keyword evidence="1" id="KW-0285">Flavoprotein</keyword>
<dbReference type="InterPro" id="IPR035965">
    <property type="entry name" value="PAS-like_dom_sf"/>
</dbReference>
<dbReference type="RefSeq" id="WP_380911137.1">
    <property type="nucleotide sequence ID" value="NZ_JBHTLS010000123.1"/>
</dbReference>
<gene>
    <name evidence="5" type="ORF">ACFQ24_10795</name>
</gene>
<dbReference type="Pfam" id="PF13426">
    <property type="entry name" value="PAS_9"/>
    <property type="match status" value="1"/>
</dbReference>
<keyword evidence="3" id="KW-0157">Chromophore</keyword>
<comment type="caution">
    <text evidence="5">The sequence shown here is derived from an EMBL/GenBank/DDBJ whole genome shotgun (WGS) entry which is preliminary data.</text>
</comment>
<reference evidence="6" key="1">
    <citation type="journal article" date="2019" name="Int. J. Syst. Evol. Microbiol.">
        <title>The Global Catalogue of Microorganisms (GCM) 10K type strain sequencing project: providing services to taxonomists for standard genome sequencing and annotation.</title>
        <authorList>
            <consortium name="The Broad Institute Genomics Platform"/>
            <consortium name="The Broad Institute Genome Sequencing Center for Infectious Disease"/>
            <person name="Wu L."/>
            <person name="Ma J."/>
        </authorList>
    </citation>
    <scope>NUCLEOTIDE SEQUENCE [LARGE SCALE GENOMIC DNA]</scope>
    <source>
        <strain evidence="6">CCUG 54329</strain>
    </source>
</reference>
<accession>A0ABW3P1P6</accession>
<evidence type="ECO:0000256" key="3">
    <source>
        <dbReference type="ARBA" id="ARBA00022991"/>
    </source>
</evidence>
<dbReference type="SUPFAM" id="SSF55785">
    <property type="entry name" value="PYP-like sensor domain (PAS domain)"/>
    <property type="match status" value="1"/>
</dbReference>
<evidence type="ECO:0000259" key="4">
    <source>
        <dbReference type="PROSITE" id="PS50112"/>
    </source>
</evidence>
<dbReference type="PANTHER" id="PTHR47429:SF2">
    <property type="entry name" value="PROTEIN TWIN LOV 1"/>
    <property type="match status" value="1"/>
</dbReference>
<evidence type="ECO:0000256" key="1">
    <source>
        <dbReference type="ARBA" id="ARBA00022630"/>
    </source>
</evidence>
<evidence type="ECO:0000313" key="6">
    <source>
        <dbReference type="Proteomes" id="UP001597203"/>
    </source>
</evidence>
<dbReference type="EMBL" id="JBHTLS010000123">
    <property type="protein sequence ID" value="MFD1105353.1"/>
    <property type="molecule type" value="Genomic_DNA"/>
</dbReference>
<dbReference type="Proteomes" id="UP001597203">
    <property type="component" value="Unassembled WGS sequence"/>
</dbReference>
<sequence>MTVDAIPGELRDYFERSTVALSLGAAEGDHPLQLTNQRFHQLTGYGASEIIGRNCRFLQGESRNEEARGQIREFLADDRRPNVRTSIVNFRKDGQPFVNLLYMTKLRAQSGALLYIFASQFDISRTQPGLLAEYDTSLGQTLVGLSPVLADSGLIIEGSLMTIANAAATIAQAKLTLGQLDSGHLL</sequence>
<keyword evidence="6" id="KW-1185">Reference proteome</keyword>
<proteinExistence type="predicted"/>
<dbReference type="PANTHER" id="PTHR47429">
    <property type="entry name" value="PROTEIN TWIN LOV 1"/>
    <property type="match status" value="1"/>
</dbReference>
<organism evidence="5 6">
    <name type="scientific">Sphingobium olei</name>
    <dbReference type="NCBI Taxonomy" id="420955"/>
    <lineage>
        <taxon>Bacteria</taxon>
        <taxon>Pseudomonadati</taxon>
        <taxon>Pseudomonadota</taxon>
        <taxon>Alphaproteobacteria</taxon>
        <taxon>Sphingomonadales</taxon>
        <taxon>Sphingomonadaceae</taxon>
        <taxon>Sphingobium</taxon>
    </lineage>
</organism>
<dbReference type="Gene3D" id="3.30.450.20">
    <property type="entry name" value="PAS domain"/>
    <property type="match status" value="1"/>
</dbReference>
<dbReference type="NCBIfam" id="TIGR00229">
    <property type="entry name" value="sensory_box"/>
    <property type="match status" value="1"/>
</dbReference>
<feature type="domain" description="PAS" evidence="4">
    <location>
        <begin position="36"/>
        <end position="78"/>
    </location>
</feature>
<dbReference type="InterPro" id="IPR000014">
    <property type="entry name" value="PAS"/>
</dbReference>
<evidence type="ECO:0000313" key="5">
    <source>
        <dbReference type="EMBL" id="MFD1105353.1"/>
    </source>
</evidence>
<name>A0ABW3P1P6_9SPHN</name>